<comment type="caution">
    <text evidence="2">The sequence shown here is derived from an EMBL/GenBank/DDBJ whole genome shotgun (WGS) entry which is preliminary data.</text>
</comment>
<reference evidence="2" key="2">
    <citation type="journal article" date="2024" name="Plant">
        <title>Genomic evolution and insights into agronomic trait innovations of Sesamum species.</title>
        <authorList>
            <person name="Miao H."/>
            <person name="Wang L."/>
            <person name="Qu L."/>
            <person name="Liu H."/>
            <person name="Sun Y."/>
            <person name="Le M."/>
            <person name="Wang Q."/>
            <person name="Wei S."/>
            <person name="Zheng Y."/>
            <person name="Lin W."/>
            <person name="Duan Y."/>
            <person name="Cao H."/>
            <person name="Xiong S."/>
            <person name="Wang X."/>
            <person name="Wei L."/>
            <person name="Li C."/>
            <person name="Ma Q."/>
            <person name="Ju M."/>
            <person name="Zhao R."/>
            <person name="Li G."/>
            <person name="Mu C."/>
            <person name="Tian Q."/>
            <person name="Mei H."/>
            <person name="Zhang T."/>
            <person name="Gao T."/>
            <person name="Zhang H."/>
        </authorList>
    </citation>
    <scope>NUCLEOTIDE SEQUENCE</scope>
    <source>
        <strain evidence="2">3651</strain>
    </source>
</reference>
<organism evidence="2 3">
    <name type="scientific">Sesamum alatum</name>
    <dbReference type="NCBI Taxonomy" id="300844"/>
    <lineage>
        <taxon>Eukaryota</taxon>
        <taxon>Viridiplantae</taxon>
        <taxon>Streptophyta</taxon>
        <taxon>Embryophyta</taxon>
        <taxon>Tracheophyta</taxon>
        <taxon>Spermatophyta</taxon>
        <taxon>Magnoliopsida</taxon>
        <taxon>eudicotyledons</taxon>
        <taxon>Gunneridae</taxon>
        <taxon>Pentapetalae</taxon>
        <taxon>asterids</taxon>
        <taxon>lamiids</taxon>
        <taxon>Lamiales</taxon>
        <taxon>Pedaliaceae</taxon>
        <taxon>Sesamum</taxon>
    </lineage>
</organism>
<dbReference type="EMBL" id="JACGWO010000010">
    <property type="protein sequence ID" value="KAK4416792.1"/>
    <property type="molecule type" value="Genomic_DNA"/>
</dbReference>
<dbReference type="AlphaFoldDB" id="A0AAE2CC82"/>
<accession>A0AAE2CC82</accession>
<evidence type="ECO:0000313" key="3">
    <source>
        <dbReference type="Proteomes" id="UP001293254"/>
    </source>
</evidence>
<evidence type="ECO:0000313" key="2">
    <source>
        <dbReference type="EMBL" id="KAK4416792.1"/>
    </source>
</evidence>
<reference evidence="2" key="1">
    <citation type="submission" date="2020-06" db="EMBL/GenBank/DDBJ databases">
        <authorList>
            <person name="Li T."/>
            <person name="Hu X."/>
            <person name="Zhang T."/>
            <person name="Song X."/>
            <person name="Zhang H."/>
            <person name="Dai N."/>
            <person name="Sheng W."/>
            <person name="Hou X."/>
            <person name="Wei L."/>
        </authorList>
    </citation>
    <scope>NUCLEOTIDE SEQUENCE</scope>
    <source>
        <strain evidence="2">3651</strain>
        <tissue evidence="2">Leaf</tissue>
    </source>
</reference>
<feature type="region of interest" description="Disordered" evidence="1">
    <location>
        <begin position="78"/>
        <end position="147"/>
    </location>
</feature>
<dbReference type="Proteomes" id="UP001293254">
    <property type="component" value="Unassembled WGS sequence"/>
</dbReference>
<feature type="compositionally biased region" description="Basic and acidic residues" evidence="1">
    <location>
        <begin position="86"/>
        <end position="98"/>
    </location>
</feature>
<proteinExistence type="predicted"/>
<feature type="compositionally biased region" description="Polar residues" evidence="1">
    <location>
        <begin position="120"/>
        <end position="129"/>
    </location>
</feature>
<sequence length="223" mass="24473">MVMKRHARHVGLPPPLYHPDSDSITISVCYGGMPVHVPEAKYVGGSIVKYDYMSNNECCLGSLNMWCDSVGIKAAVDSGEGAEGGEGEKNGEGDEVLKGRRVQKGSSSVANPLESRKCSKVQTTHSIEGQQFPDILPPAHEDNNEEDELEDAVITQEPFLTQVTPTFRPGPSMYQQMTITNQHLGLHPRLQFRAPPPMVGPHPVPRFNPPRTSSQVVNYIITK</sequence>
<name>A0AAE2CC82_9LAMI</name>
<protein>
    <submittedName>
        <fullName evidence="2">Uncharacterized protein</fullName>
    </submittedName>
</protein>
<evidence type="ECO:0000256" key="1">
    <source>
        <dbReference type="SAM" id="MobiDB-lite"/>
    </source>
</evidence>
<gene>
    <name evidence="2" type="ORF">Salat_2504700</name>
</gene>
<keyword evidence="3" id="KW-1185">Reference proteome</keyword>